<feature type="domain" description="EGF-like" evidence="8">
    <location>
        <begin position="1707"/>
        <end position="1751"/>
    </location>
</feature>
<feature type="domain" description="EGF-like" evidence="8">
    <location>
        <begin position="1321"/>
        <end position="1351"/>
    </location>
</feature>
<feature type="domain" description="EGF-like" evidence="8">
    <location>
        <begin position="2509"/>
        <end position="2539"/>
    </location>
</feature>
<feature type="domain" description="LNR" evidence="7">
    <location>
        <begin position="1457"/>
        <end position="1496"/>
    </location>
</feature>
<dbReference type="InterPro" id="IPR000800">
    <property type="entry name" value="Notch_dom"/>
</dbReference>
<feature type="chain" id="PRO_5013000632" description="TNFR-Cys domain-containing protein" evidence="6">
    <location>
        <begin position="16"/>
        <end position="3991"/>
    </location>
</feature>
<dbReference type="Proteomes" id="UP000187209">
    <property type="component" value="Unassembled WGS sequence"/>
</dbReference>
<dbReference type="OrthoDB" id="301992at2759"/>
<dbReference type="SMART" id="SM00181">
    <property type="entry name" value="EGF"/>
    <property type="match status" value="35"/>
</dbReference>
<dbReference type="EMBL" id="MPUH01000073">
    <property type="protein sequence ID" value="OMJ91832.1"/>
    <property type="molecule type" value="Genomic_DNA"/>
</dbReference>
<feature type="signal peptide" evidence="6">
    <location>
        <begin position="1"/>
        <end position="15"/>
    </location>
</feature>
<feature type="domain" description="EGF-like" evidence="8">
    <location>
        <begin position="2633"/>
        <end position="2663"/>
    </location>
</feature>
<evidence type="ECO:0000313" key="10">
    <source>
        <dbReference type="Proteomes" id="UP000187209"/>
    </source>
</evidence>
<feature type="domain" description="EGF-like" evidence="8">
    <location>
        <begin position="1182"/>
        <end position="1212"/>
    </location>
</feature>
<feature type="domain" description="EGF-like" evidence="8">
    <location>
        <begin position="1232"/>
        <end position="1273"/>
    </location>
</feature>
<feature type="domain" description="EGF-like" evidence="8">
    <location>
        <begin position="2353"/>
        <end position="2383"/>
    </location>
</feature>
<sequence length="3991" mass="425437">MKLILMMCFILTVKSGGLSNMALSLSPTTVRSSSIYSISFSVTSATPATALVKIQLPSDCSIATSSTYSCSFDNPLGSTSSAYCVSDSTTLTVTVHNFFSSSAVSAGYGFPFTITLNAVTNPKSNKPTSSIGVSTTTSDGTVIDSDNSNSDMIITATAATVASTSISSSSQIVGTTSCTYTFTYTPKYDTPSGSVIHVKFPYWNSIMNPSSTDLKQMITTSSPTCAGTSSNIASSLTCTYSTSTMYLKVYNGFTSTASGSVTFTVSSITNPPNPYAVTGFILYIKDSLDYDYEISSSFSVQVTSPNTISIADSGISASPKTVSTSTTIDLSFSIKNPMASGYLIDITIPSEISFDTSMTVIGKSSVQKITLTRTISGTKIRITNGYIAYTSTTFVWVQLTYMTNPSSTKPSSSFVVSTLTPDEATIDTATGGTLTATAGTLTQNGSNQFITADSYVVGTSTTYYIEFVVAHSLPSGASLTVTFPQEITPTARSATSCASVITNVGSSATCGVTSQILTVLGGFSSGLTANSVVKFGVSSITNPTSTAPSSTFTIATYTDSTVTYQIDTLASGITFTAISASLVSVVVTPSSDIVGTVCTYDFKITTKTKIPQYGYLIVLFPSGVSISDTTNAASNCLKVSGFNSGTFSCTVTSSQITVTTAFDSGSFSPGLLEFTIGYASNPTSTKSVQSFSVTTYDKNAYTIDSLSTNIAVKVNTMNDLTSATASMSSLINGASTTYTFSVTPKTSTPTSCIVTIIPPSTVTFPSTPVCTQISSIISAISCSIVTTTYLQATLTLTSSATSSNSISFSVASVINPPSTQATSTFSFYTYTSDSYGIDKKESGVTVSTTTAATITNILITADDSKIAVTTTYNLIYVPINIHPSGTILTIAVPSEFTLGTVVCSSTVLTSLTCVKSSNNLITSGFEKSITSAENIVISMTLITNPTTLVTTSAWTITSKTGSYLIDTSSSITSTFTCSSPCLTCSTLSTKCISCTTTGSYPYLYSDTCNAACPDGQVDDTSTADKVCVSCNTICKTCKDSTTYCTSCTTGSSYPYLYSNTCNSGCLQGYYGDGTNCIACTNPCLTCSSSTVCLSCTIKNTSPDFGSLTYLYSGTCVVTCPTGYLPNTSTLSCDACQSPCATCSTTTTSCTSCTSPLYLLGTTCTSSCPSDGTYIVSGSVCLECTAPCNTCTTTVTTCASCDTGYSLYGTTCVSSCPSGYVSISSVCTLCKSPCSTCTTSTLICSSCIDNYVLYSTTCLTTCPAGYVSDGIKCVVCSSSCYTCEGAADMCTSCTNGLNLINYQCLSSCPDDSYVAVANVCEKCTSPCATCSSTTTFCKSCISGYKLHSNTCLLTCPSNSIDNGSSCSDCSTNCLTCSGTISTCTSCASGKYLEGTICVDSCSGGYILIGTTCEKCSSVCFSCSTTTNNCDSCITNYYMLDNYCYTECPENYIVDAGSCVEVVATDCNTDCTAALLANTGCDQVCNVAACQYDMGNCIGPTSCLDGEYQVDSQCLDCSDPCNKCTAPLTCLTCMVDSSGYQWLFYEIDSYCYATCPTGTYKDGLSCADCDTKCSKCSGSASTCTECVSPYLLYNNQCLSSCLSDITIKVDTQCIDCDSNCKYCSGTTTTCTACDTDRVLQGTKCQINCDSGYTTTSSSLTTCLACSGCLTCSGSTTTCITCDSSLYLYNSQCLSSCPSGTYTNGNICSTCDSSCVTCEGAGSCISCVSGKVMFGALCLSSCPSGYEDTNGVCTVIVPTADCSTGCTSSLLNNDVCDQTCNTFSCNYDNQYCEPQSSECPAGEYFNGSTCSDCIYPCLTCASETACTACEVSTTTLSTMYLYNTKCYDTCPAGTMANGIICEACNSACKECAVTTSTCISCETNKYLYSGTCVSSCPALTTVALSTVCEVCNTNCKTCVTTIDTCASCNSGYVLQGTVCKSSCDGGYTVTTAYPTTCEACTNNCVTCSGETYTCTSCSSSRYLYLSQCVTSCPSKVTVTSGNTCVSCTSPCAECSTYSTSCTLCVSGYYLSGTSCVSSCSSGYEPILGVCTLLCSDGCTSSNLIDTTCQLSCDTLACNYDNGYCVTPTVCDTYQYQDGSSCIDCTYPCNTCTSETYCLSCKTSTTTLIQLYYYSGKCYDACPSGTYLNGIICSDCDSNCLTCKTTSTYCLTCPSPYKLHNNACVLACPVGTSVEISNVCYDCSNICEQCSGTITTCTKCYTGTVLSQGTCIAECPDGYTTTDTSDGKCMACSTNCKTCLSLTTKCTSCVDGKYLFDSSTCVDKCPSGYTVTLSDPTMCTQCLSSSHCLECKDYSTYCTSCVSGYALTSANTCQEIVIVTCPDGTTQTSSTDDTCYNCLSPCSTCSGTTSYCLTCQSPLVASSGSCVSCTEPCSTCEVLPTICTSCISGYYLSGTTCKTCTSPCITCSSSATSCNSCKDGYYLSGTSCPKCVTNCLTCSTTASTCTSCADSKFLENSLCVDCSSSCLTCEAVSTKCTSCSSGYYLTSSNTCNICSSICKTCSSSSTYCTSCNTGFTLISNTCGVCDSTCATCSSSYTYCDTCASGLTLIAGVCAVCSSNCKTCVTDHNTCGSCNDGKYLSSGQCLNCAATCKTCSGSASYCTSCDSPYILFSSTCDLCSSLCKTCSGSPSTCTSCTAPLTLIGTSCLQCINDCKTCAGTESTCLSCNDGYYLSGSSCIECSTNCLTCQQNPNNCLTCPIGSELASGTCYYECTAGYALIGTSCVLCDPTCKTCAGTVSTCTSCYTGFIYQNTCIENCPDGYYYTGTTCSICSSLCKTCYNLPTTCLSCETGYALNGSTCKMICKNGQYYADNYCYECDSNCLTCETSATNCLSCKNADQIVNSEGVCEVPCPSGYVRNSNTGDCDACSIACTTCVKSTNYCTTCNDTSKYIYNGACMDECPTNITVSVNSACESCTSPCSQCSIITTNCTSCINGKYLYYGSCITTCPTSYVGKYGECIKCAKLDCSDQASSSTNSSSTNSSSSSNTTSSSNTSSIIYPQNGTEFTGSPVPFPFSGTTAGTAGVIGVMKLTASGVNFAPSVISVWGITAAGSWIFLGAYLPNEGENDYSRRLLDNTNGRLLTMLDPSTGDLILSITLLIIVIALGFHLACNIFYTTGFLIRSWNKDKKFKAWRKKHPVATIVFSIFSYTVTFHSVRFYYCGMCNQSCFRAEFDHIGNIKTGLVKYGYVSLLCTHFPMIAAQILMLNHFEKGYWIWMFALDSLIITVLLTFFIFCDIRNIEKDLIKCDMDKDYSLADETEKLGEPLKDLIDMFPPMDLVGMIPSKMPGRKLKKNISKSLDGDGQGDKERAEFLSEDNPEDTQKLFKCHSFPKLDLAGIEIKPEEFQTAPDKKSIMEEPEIIEHKGVDSFFREEPTFIQDDDIVTIPLVDAYIENKDKDKDEDEIEDEDENNDKIDEEELIKQGELYNSTVEYKDPFYKEPLPRYIPFNLDPRTEEFTEIIAFTEEDSSSSISIEEPILPQIESPQEIPKVEELKEEQEPHMEDLEIIQDLNSTIKAESDTSSEHLGTINEENELELEKAIADADDPEVITVPHIETGRRVKLKKGFKGARVVDLENKVVENEDPVDAKDFDIPRTVVDEQDVRFATLTHNTGSKVRVKRDFKGARIIDLEKRVNDPHGFLIGKSVESENEFNFNTAFPDPEDPEVVVVTHKETGEDVKVRKTFQNAQIVDDKGDPIPESKPIDRNDYNIPKAIIDKEDIHLATLSHKKTKARVRVRRDFKGAKIVDLEKRSDNIISPAKKIEKRRPTHITEKSEPEPLSPDLSDLEYIPFPEEEDFDMPIEHFPKPKSKNVSRQKISTGRERLDDLAKIISEESKGMHSPSKHLNALDEIDSEEDFDFVPHYRDLDNDFDENFMPRGDSVLEDSESYGNLRGVGKKRRKRGKKFRPAEAFRMKGLEEIYLERLGAKKKPNMKTKFSEDILEPDMEIDDFPNENPFDSYRTPLERAGEEIVRGRGRR</sequence>
<feature type="domain" description="EGF-like" evidence="8">
    <location>
        <begin position="2198"/>
        <end position="2228"/>
    </location>
</feature>
<protein>
    <recommendedName>
        <fullName evidence="11">TNFR-Cys domain-containing protein</fullName>
    </recommendedName>
</protein>
<keyword evidence="3" id="KW-0325">Glycoprotein</keyword>
<keyword evidence="2" id="KW-1015">Disulfide bond</keyword>
<feature type="domain" description="EGF-like" evidence="8">
    <location>
        <begin position="2695"/>
        <end position="2740"/>
    </location>
</feature>
<dbReference type="Gene3D" id="2.10.220.10">
    <property type="entry name" value="Hormone Receptor, Insulin-like Growth Factor Receptor 1, Chain A, domain 2"/>
    <property type="match status" value="19"/>
</dbReference>
<feature type="domain" description="EGF-like" evidence="8">
    <location>
        <begin position="2247"/>
        <end position="2278"/>
    </location>
</feature>
<dbReference type="SUPFAM" id="SSF57184">
    <property type="entry name" value="Growth factor receptor domain"/>
    <property type="match status" value="16"/>
</dbReference>
<feature type="domain" description="EGF-like" evidence="8">
    <location>
        <begin position="1907"/>
        <end position="1937"/>
    </location>
</feature>
<feature type="domain" description="EGF-like" evidence="8">
    <location>
        <begin position="1367"/>
        <end position="1412"/>
    </location>
</feature>
<feature type="domain" description="EGF-like" evidence="8">
    <location>
        <begin position="2786"/>
        <end position="2816"/>
    </location>
</feature>
<dbReference type="SMART" id="SM00004">
    <property type="entry name" value="NL"/>
    <property type="match status" value="3"/>
</dbReference>
<keyword evidence="6" id="KW-0732">Signal</keyword>
<feature type="domain" description="EGF-like" evidence="8">
    <location>
        <begin position="2384"/>
        <end position="2414"/>
    </location>
</feature>
<feature type="transmembrane region" description="Helical" evidence="5">
    <location>
        <begin position="3056"/>
        <end position="3076"/>
    </location>
</feature>
<evidence type="ECO:0000256" key="3">
    <source>
        <dbReference type="ARBA" id="ARBA00023180"/>
    </source>
</evidence>
<feature type="domain" description="EGF-like" evidence="8">
    <location>
        <begin position="2832"/>
        <end position="2881"/>
    </location>
</feature>
<feature type="domain" description="EGF-like" evidence="8">
    <location>
        <begin position="1420"/>
        <end position="1458"/>
    </location>
</feature>
<reference evidence="9 10" key="1">
    <citation type="submission" date="2016-11" db="EMBL/GenBank/DDBJ databases">
        <title>The macronuclear genome of Stentor coeruleus: a giant cell with tiny introns.</title>
        <authorList>
            <person name="Slabodnick M."/>
            <person name="Ruby J.G."/>
            <person name="Reiff S.B."/>
            <person name="Swart E.C."/>
            <person name="Gosai S."/>
            <person name="Prabakaran S."/>
            <person name="Witkowska E."/>
            <person name="Larue G.E."/>
            <person name="Fisher S."/>
            <person name="Freeman R.M."/>
            <person name="Gunawardena J."/>
            <person name="Chu W."/>
            <person name="Stover N.A."/>
            <person name="Gregory B.D."/>
            <person name="Nowacki M."/>
            <person name="Derisi J."/>
            <person name="Roy S.W."/>
            <person name="Marshall W.F."/>
            <person name="Sood P."/>
        </authorList>
    </citation>
    <scope>NUCLEOTIDE SEQUENCE [LARGE SCALE GENOMIC DNA]</scope>
    <source>
        <strain evidence="9">WM001</strain>
    </source>
</reference>
<feature type="region of interest" description="Disordered" evidence="4">
    <location>
        <begin position="2989"/>
        <end position="3009"/>
    </location>
</feature>
<accession>A0A1R2CS41</accession>
<feature type="domain" description="EGF-like" evidence="8">
    <location>
        <begin position="1867"/>
        <end position="1906"/>
    </location>
</feature>
<dbReference type="PANTHER" id="PTHR15332:SF175">
    <property type="entry name" value="PROPROTEIN CONVERTASE SUBTILISIN_KEXIN TYPE 5-LIKE"/>
    <property type="match status" value="1"/>
</dbReference>
<feature type="domain" description="EGF-like" evidence="8">
    <location>
        <begin position="2415"/>
        <end position="2445"/>
    </location>
</feature>
<feature type="compositionally biased region" description="Acidic residues" evidence="4">
    <location>
        <begin position="3414"/>
        <end position="3428"/>
    </location>
</feature>
<evidence type="ECO:0000259" key="8">
    <source>
        <dbReference type="SMART" id="SM00181"/>
    </source>
</evidence>
<dbReference type="CDD" id="cd00064">
    <property type="entry name" value="FU"/>
    <property type="match status" value="4"/>
</dbReference>
<dbReference type="SMART" id="SM00261">
    <property type="entry name" value="FU"/>
    <property type="match status" value="36"/>
</dbReference>
<feature type="transmembrane region" description="Helical" evidence="5">
    <location>
        <begin position="3201"/>
        <end position="3221"/>
    </location>
</feature>
<dbReference type="InterPro" id="IPR009030">
    <property type="entry name" value="Growth_fac_rcpt_cys_sf"/>
</dbReference>
<name>A0A1R2CS41_9CILI</name>
<feature type="domain" description="LNR" evidence="7">
    <location>
        <begin position="1752"/>
        <end position="1790"/>
    </location>
</feature>
<proteinExistence type="predicted"/>
<dbReference type="PANTHER" id="PTHR15332">
    <property type="entry name" value="PROPROTEIN CONVERTASE SUBTILISIN_KEXIN TYPE 5-LIKE"/>
    <property type="match status" value="1"/>
</dbReference>
<feature type="domain" description="EGF-like" evidence="8">
    <location>
        <begin position="2664"/>
        <end position="2694"/>
    </location>
</feature>
<dbReference type="InterPro" id="IPR000742">
    <property type="entry name" value="EGF"/>
</dbReference>
<evidence type="ECO:0000256" key="1">
    <source>
        <dbReference type="ARBA" id="ARBA00022737"/>
    </source>
</evidence>
<feature type="domain" description="EGF-like" evidence="8">
    <location>
        <begin position="2477"/>
        <end position="2508"/>
    </location>
</feature>
<feature type="domain" description="EGF-like" evidence="8">
    <location>
        <begin position="1281"/>
        <end position="1320"/>
    </location>
</feature>
<keyword evidence="5" id="KW-0472">Membrane</keyword>
<feature type="compositionally biased region" description="Basic residues" evidence="4">
    <location>
        <begin position="3908"/>
        <end position="3919"/>
    </location>
</feature>
<feature type="domain" description="EGF-like" evidence="8">
    <location>
        <begin position="1036"/>
        <end position="1077"/>
    </location>
</feature>
<feature type="domain" description="EGF-like" evidence="8">
    <location>
        <begin position="1613"/>
        <end position="1643"/>
    </location>
</feature>
<feature type="transmembrane region" description="Helical" evidence="5">
    <location>
        <begin position="3107"/>
        <end position="3133"/>
    </location>
</feature>
<evidence type="ECO:0000256" key="2">
    <source>
        <dbReference type="ARBA" id="ARBA00023157"/>
    </source>
</evidence>
<feature type="domain" description="EGF-like" evidence="8">
    <location>
        <begin position="1134"/>
        <end position="1164"/>
    </location>
</feature>
<feature type="domain" description="EGF-like" evidence="8">
    <location>
        <begin position="2446"/>
        <end position="2476"/>
    </location>
</feature>
<evidence type="ECO:0000256" key="5">
    <source>
        <dbReference type="SAM" id="Phobius"/>
    </source>
</evidence>
<feature type="domain" description="EGF-like" evidence="8">
    <location>
        <begin position="2003"/>
        <end position="2033"/>
    </location>
</feature>
<feature type="region of interest" description="Disordered" evidence="4">
    <location>
        <begin position="3409"/>
        <end position="3428"/>
    </location>
</feature>
<keyword evidence="5" id="KW-0812">Transmembrane</keyword>
<feature type="domain" description="EGF-like" evidence="8">
    <location>
        <begin position="2151"/>
        <end position="2181"/>
    </location>
</feature>
<feature type="domain" description="EGF-like" evidence="8">
    <location>
        <begin position="2602"/>
        <end position="2632"/>
    </location>
</feature>
<feature type="region of interest" description="Disordered" evidence="4">
    <location>
        <begin position="3891"/>
        <end position="3919"/>
    </location>
</feature>
<feature type="domain" description="EGF-like" evidence="8">
    <location>
        <begin position="2930"/>
        <end position="2960"/>
    </location>
</feature>
<feature type="domain" description="LNR" evidence="7">
    <location>
        <begin position="2040"/>
        <end position="2082"/>
    </location>
</feature>
<keyword evidence="1" id="KW-0677">Repeat</keyword>
<feature type="domain" description="EGF-like" evidence="8">
    <location>
        <begin position="2297"/>
        <end position="2330"/>
    </location>
</feature>
<feature type="domain" description="EGF-like" evidence="8">
    <location>
        <begin position="2741"/>
        <end position="2770"/>
    </location>
</feature>
<keyword evidence="5" id="KW-1133">Transmembrane helix</keyword>
<feature type="region of interest" description="Disordered" evidence="4">
    <location>
        <begin position="3953"/>
        <end position="3991"/>
    </location>
</feature>
<evidence type="ECO:0008006" key="11">
    <source>
        <dbReference type="Google" id="ProtNLM"/>
    </source>
</evidence>
<evidence type="ECO:0000256" key="6">
    <source>
        <dbReference type="SAM" id="SignalP"/>
    </source>
</evidence>
<evidence type="ECO:0000259" key="7">
    <source>
        <dbReference type="SMART" id="SM00004"/>
    </source>
</evidence>
<feature type="transmembrane region" description="Helical" evidence="5">
    <location>
        <begin position="3154"/>
        <end position="3175"/>
    </location>
</feature>
<evidence type="ECO:0000256" key="4">
    <source>
        <dbReference type="SAM" id="MobiDB-lite"/>
    </source>
</evidence>
<feature type="domain" description="EGF-like" evidence="8">
    <location>
        <begin position="2571"/>
        <end position="2601"/>
    </location>
</feature>
<dbReference type="InterPro" id="IPR006212">
    <property type="entry name" value="Furin_repeat"/>
</dbReference>
<feature type="domain" description="EGF-like" evidence="8">
    <location>
        <begin position="1956"/>
        <end position="1986"/>
    </location>
</feature>
<feature type="domain" description="EGF-like" evidence="8">
    <location>
        <begin position="1085"/>
        <end position="1133"/>
    </location>
</feature>
<keyword evidence="10" id="KW-1185">Reference proteome</keyword>
<feature type="compositionally biased region" description="Acidic residues" evidence="4">
    <location>
        <begin position="3953"/>
        <end position="3965"/>
    </location>
</feature>
<feature type="region of interest" description="Disordered" evidence="4">
    <location>
        <begin position="3778"/>
        <end position="3798"/>
    </location>
</feature>
<feature type="transmembrane region" description="Helical" evidence="5">
    <location>
        <begin position="3228"/>
        <end position="3249"/>
    </location>
</feature>
<evidence type="ECO:0000313" key="9">
    <source>
        <dbReference type="EMBL" id="OMJ91832.1"/>
    </source>
</evidence>
<feature type="domain" description="EGF-like" evidence="8">
    <location>
        <begin position="1566"/>
        <end position="1596"/>
    </location>
</feature>
<organism evidence="9 10">
    <name type="scientific">Stentor coeruleus</name>
    <dbReference type="NCBI Taxonomy" id="5963"/>
    <lineage>
        <taxon>Eukaryota</taxon>
        <taxon>Sar</taxon>
        <taxon>Alveolata</taxon>
        <taxon>Ciliophora</taxon>
        <taxon>Postciliodesmatophora</taxon>
        <taxon>Heterotrichea</taxon>
        <taxon>Heterotrichida</taxon>
        <taxon>Stentoridae</taxon>
        <taxon>Stentor</taxon>
    </lineage>
</organism>
<feature type="compositionally biased region" description="Basic and acidic residues" evidence="4">
    <location>
        <begin position="3976"/>
        <end position="3991"/>
    </location>
</feature>
<feature type="transmembrane region" description="Helical" evidence="5">
    <location>
        <begin position="3026"/>
        <end position="3044"/>
    </location>
</feature>
<gene>
    <name evidence="9" type="ORF">SteCoe_5504</name>
</gene>
<comment type="caution">
    <text evidence="9">The sequence shown here is derived from an EMBL/GenBank/DDBJ whole genome shotgun (WGS) entry which is preliminary data.</text>
</comment>